<feature type="compositionally biased region" description="Basic and acidic residues" evidence="5">
    <location>
        <begin position="431"/>
        <end position="453"/>
    </location>
</feature>
<feature type="coiled-coil region" evidence="4">
    <location>
        <begin position="350"/>
        <end position="384"/>
    </location>
</feature>
<sequence length="694" mass="78640">MATEDDVAAGLINWVNSLHVTEPFFTVDELATGEVLWKLLQLIDHISFPGSLPEDPSRLDTNSPQSWIPKWTNLKHLYDALSIFLIETCEHSLPTFEDALGRKINPDLKAIAQHDSLPDVVLLLKLCVVAAVNGPERIRFLEPMQELPEGVQRVLMETLQEAQTAQADRGADGGKSADEDQTEYTEGGPYPQATSRKTPAEQRPPSAGAPTSDLAFEERLAKVIADSQRIAHEKRELQRHLDDLNTRFITLQESHTRTRDELSEANDRLTAVLSGRTGSTKESTDAQREAVIASLEARVAEYETDIEGLRKNNEVLKIKAERTQKLQDDYDEIKIERDSFARKANTAEKYRQKLEATQEMERENNSMKQKIIDLQAQLRQSDTRAVGEGNLAREVDEYRRLLPAIEQERYEVNEMKKRLEFDYHVLQTRYSESEEQLRRAKQDVEDLQGRLRDYDDEDERPSRRTTAGEGEESRETVPEGDDSETQELELSEADFAAAEARLTEALLKENSSSAANRESNENDNGISEDELRAIMSAMRAQMHAGTAQERESGIKMQKKLVVMLEKVRTKNIALVEHTRKQSELLQEIQSRPALPDKKEQEPKEPKSEGEMGQQLEEQDVLIENLKREIRLISSAWYEQNQRLATLGSGTGGGAVALMRLKGGQDLEEPRSFLGRQREMVDRVMIGANVRTTRG</sequence>
<keyword evidence="8" id="KW-1185">Reference proteome</keyword>
<feature type="region of interest" description="Disordered" evidence="5">
    <location>
        <begin position="430"/>
        <end position="487"/>
    </location>
</feature>
<evidence type="ECO:0000313" key="8">
    <source>
        <dbReference type="Proteomes" id="UP001345013"/>
    </source>
</evidence>
<dbReference type="Proteomes" id="UP001345013">
    <property type="component" value="Unassembled WGS sequence"/>
</dbReference>
<proteinExistence type="predicted"/>
<name>A0ABR0KFS9_9EURO</name>
<comment type="subcellular location">
    <subcellularLocation>
        <location evidence="1">Cytoplasm</location>
    </subcellularLocation>
</comment>
<protein>
    <recommendedName>
        <fullName evidence="6">HOOK N-terminal domain-containing protein</fullName>
    </recommendedName>
</protein>
<evidence type="ECO:0000256" key="4">
    <source>
        <dbReference type="SAM" id="Coils"/>
    </source>
</evidence>
<dbReference type="InterPro" id="IPR043936">
    <property type="entry name" value="HOOK_N"/>
</dbReference>
<evidence type="ECO:0000256" key="2">
    <source>
        <dbReference type="ARBA" id="ARBA00022490"/>
    </source>
</evidence>
<dbReference type="Gene3D" id="1.10.418.10">
    <property type="entry name" value="Calponin-like domain"/>
    <property type="match status" value="1"/>
</dbReference>
<evidence type="ECO:0000313" key="7">
    <source>
        <dbReference type="EMBL" id="KAK5095343.1"/>
    </source>
</evidence>
<feature type="region of interest" description="Disordered" evidence="5">
    <location>
        <begin position="163"/>
        <end position="212"/>
    </location>
</feature>
<feature type="compositionally biased region" description="Low complexity" evidence="5">
    <location>
        <begin position="508"/>
        <end position="517"/>
    </location>
</feature>
<organism evidence="7 8">
    <name type="scientific">Lithohypha guttulata</name>
    <dbReference type="NCBI Taxonomy" id="1690604"/>
    <lineage>
        <taxon>Eukaryota</taxon>
        <taxon>Fungi</taxon>
        <taxon>Dikarya</taxon>
        <taxon>Ascomycota</taxon>
        <taxon>Pezizomycotina</taxon>
        <taxon>Eurotiomycetes</taxon>
        <taxon>Chaetothyriomycetidae</taxon>
        <taxon>Chaetothyriales</taxon>
        <taxon>Trichomeriaceae</taxon>
        <taxon>Lithohypha</taxon>
    </lineage>
</organism>
<feature type="region of interest" description="Disordered" evidence="5">
    <location>
        <begin position="587"/>
        <end position="616"/>
    </location>
</feature>
<reference evidence="7 8" key="1">
    <citation type="submission" date="2023-08" db="EMBL/GenBank/DDBJ databases">
        <title>Black Yeasts Isolated from many extreme environments.</title>
        <authorList>
            <person name="Coleine C."/>
            <person name="Stajich J.E."/>
            <person name="Selbmann L."/>
        </authorList>
    </citation>
    <scope>NUCLEOTIDE SEQUENCE [LARGE SCALE GENOMIC DNA]</scope>
    <source>
        <strain evidence="7 8">CCFEE 5885</strain>
    </source>
</reference>
<feature type="region of interest" description="Disordered" evidence="5">
    <location>
        <begin position="508"/>
        <end position="527"/>
    </location>
</feature>
<feature type="coiled-coil region" evidence="4">
    <location>
        <begin position="227"/>
        <end position="254"/>
    </location>
</feature>
<keyword evidence="3 4" id="KW-0175">Coiled coil</keyword>
<feature type="domain" description="HOOK N-terminal" evidence="6">
    <location>
        <begin position="9"/>
        <end position="161"/>
    </location>
</feature>
<dbReference type="EMBL" id="JAVRRG010000028">
    <property type="protein sequence ID" value="KAK5095343.1"/>
    <property type="molecule type" value="Genomic_DNA"/>
</dbReference>
<accession>A0ABR0KFS9</accession>
<comment type="caution">
    <text evidence="7">The sequence shown here is derived from an EMBL/GenBank/DDBJ whole genome shotgun (WGS) entry which is preliminary data.</text>
</comment>
<feature type="compositionally biased region" description="Basic and acidic residues" evidence="5">
    <location>
        <begin position="594"/>
        <end position="609"/>
    </location>
</feature>
<keyword evidence="2" id="KW-0963">Cytoplasm</keyword>
<evidence type="ECO:0000256" key="1">
    <source>
        <dbReference type="ARBA" id="ARBA00004496"/>
    </source>
</evidence>
<feature type="coiled-coil region" evidence="4">
    <location>
        <begin position="292"/>
        <end position="326"/>
    </location>
</feature>
<evidence type="ECO:0000256" key="3">
    <source>
        <dbReference type="ARBA" id="ARBA00023054"/>
    </source>
</evidence>
<dbReference type="CDD" id="cd22211">
    <property type="entry name" value="HkD_SF"/>
    <property type="match status" value="1"/>
</dbReference>
<evidence type="ECO:0000256" key="5">
    <source>
        <dbReference type="SAM" id="MobiDB-lite"/>
    </source>
</evidence>
<gene>
    <name evidence="7" type="ORF">LTR24_003054</name>
</gene>
<feature type="compositionally biased region" description="Acidic residues" evidence="5">
    <location>
        <begin position="478"/>
        <end position="487"/>
    </location>
</feature>
<feature type="compositionally biased region" description="Basic and acidic residues" evidence="5">
    <location>
        <begin position="169"/>
        <end position="178"/>
    </location>
</feature>
<dbReference type="SUPFAM" id="SSF116907">
    <property type="entry name" value="Hook domain"/>
    <property type="match status" value="1"/>
</dbReference>
<dbReference type="PANTHER" id="PTHR18947:SF28">
    <property type="entry name" value="GIRDIN, ISOFORM A"/>
    <property type="match status" value="1"/>
</dbReference>
<dbReference type="PANTHER" id="PTHR18947">
    <property type="entry name" value="HOOK PROTEINS"/>
    <property type="match status" value="1"/>
</dbReference>
<dbReference type="InterPro" id="IPR036872">
    <property type="entry name" value="CH_dom_sf"/>
</dbReference>
<dbReference type="Pfam" id="PF19047">
    <property type="entry name" value="HOOK_N"/>
    <property type="match status" value="1"/>
</dbReference>
<evidence type="ECO:0000259" key="6">
    <source>
        <dbReference type="Pfam" id="PF19047"/>
    </source>
</evidence>